<gene>
    <name evidence="1" type="ORF">ACEZDE_23675</name>
</gene>
<dbReference type="EMBL" id="JBHFAB010000019">
    <property type="protein sequence ID" value="MFC1419609.1"/>
    <property type="molecule type" value="Genomic_DNA"/>
</dbReference>
<evidence type="ECO:0000313" key="1">
    <source>
        <dbReference type="EMBL" id="MFC1419609.1"/>
    </source>
</evidence>
<accession>A0ABV6W0T2</accession>
<sequence>MGITLTAGASVTATISGSAAFKESMIIASAKETIGVSVAAGITASVAYSSTYAVPASWKFGELHAGADEEYVHWQYGEYNGNCTWMTSFSGTGYLPYHVPTFWHTQTT</sequence>
<protein>
    <submittedName>
        <fullName evidence="1">Uncharacterized protein</fullName>
    </submittedName>
</protein>
<comment type="caution">
    <text evidence="1">The sequence shown here is derived from an EMBL/GenBank/DDBJ whole genome shotgun (WGS) entry which is preliminary data.</text>
</comment>
<keyword evidence="2" id="KW-1185">Reference proteome</keyword>
<organism evidence="1 2">
    <name type="scientific">Streptacidiphilus cavernicola</name>
    <dbReference type="NCBI Taxonomy" id="3342716"/>
    <lineage>
        <taxon>Bacteria</taxon>
        <taxon>Bacillati</taxon>
        <taxon>Actinomycetota</taxon>
        <taxon>Actinomycetes</taxon>
        <taxon>Kitasatosporales</taxon>
        <taxon>Streptomycetaceae</taxon>
        <taxon>Streptacidiphilus</taxon>
    </lineage>
</organism>
<proteinExistence type="predicted"/>
<dbReference type="Proteomes" id="UP001592531">
    <property type="component" value="Unassembled WGS sequence"/>
</dbReference>
<evidence type="ECO:0000313" key="2">
    <source>
        <dbReference type="Proteomes" id="UP001592531"/>
    </source>
</evidence>
<reference evidence="1 2" key="1">
    <citation type="submission" date="2024-09" db="EMBL/GenBank/DDBJ databases">
        <authorList>
            <person name="Lee S.D."/>
        </authorList>
    </citation>
    <scope>NUCLEOTIDE SEQUENCE [LARGE SCALE GENOMIC DNA]</scope>
    <source>
        <strain evidence="1 2">N8-3</strain>
    </source>
</reference>
<name>A0ABV6W0T2_9ACTN</name>
<dbReference type="RefSeq" id="WP_380539205.1">
    <property type="nucleotide sequence ID" value="NZ_JBHFAB010000019.1"/>
</dbReference>